<dbReference type="InterPro" id="IPR011990">
    <property type="entry name" value="TPR-like_helical_dom_sf"/>
</dbReference>
<dbReference type="Gene3D" id="1.25.40.10">
    <property type="entry name" value="Tetratricopeptide repeat domain"/>
    <property type="match status" value="1"/>
</dbReference>
<organism evidence="2 3">
    <name type="scientific">Aquisphaera giovannonii</name>
    <dbReference type="NCBI Taxonomy" id="406548"/>
    <lineage>
        <taxon>Bacteria</taxon>
        <taxon>Pseudomonadati</taxon>
        <taxon>Planctomycetota</taxon>
        <taxon>Planctomycetia</taxon>
        <taxon>Isosphaerales</taxon>
        <taxon>Isosphaeraceae</taxon>
        <taxon>Aquisphaera</taxon>
    </lineage>
</organism>
<dbReference type="SUPFAM" id="SSF48452">
    <property type="entry name" value="TPR-like"/>
    <property type="match status" value="1"/>
</dbReference>
<dbReference type="EMBL" id="CP042997">
    <property type="protein sequence ID" value="QEH37743.1"/>
    <property type="molecule type" value="Genomic_DNA"/>
</dbReference>
<dbReference type="KEGG" id="agv:OJF2_63340"/>
<dbReference type="AlphaFoldDB" id="A0A5B9WB36"/>
<protein>
    <recommendedName>
        <fullName evidence="4">Tetratricopeptide repeat protein</fullName>
    </recommendedName>
</protein>
<evidence type="ECO:0000313" key="3">
    <source>
        <dbReference type="Proteomes" id="UP000324233"/>
    </source>
</evidence>
<feature type="region of interest" description="Disordered" evidence="1">
    <location>
        <begin position="1"/>
        <end position="44"/>
    </location>
</feature>
<evidence type="ECO:0000256" key="1">
    <source>
        <dbReference type="SAM" id="MobiDB-lite"/>
    </source>
</evidence>
<gene>
    <name evidence="2" type="ORF">OJF2_63340</name>
</gene>
<sequence>MANTNGDGRPRPPRKGDANRRPAGSRPGPPGPRPRPARTGPIGLRAIGGGRDAFELIHPRCVEEAELDYAEGLELWKAGEPEEARDALRFALQACHDNLWVHVALGRIALEAFGDPDLARGHFGYAVDLVKKSLPPTFGGRIPRDRPANRPFFDALDGLIKALRKGGKAGDADDLQAWGEGLERGTRPGG</sequence>
<proteinExistence type="predicted"/>
<name>A0A5B9WB36_9BACT</name>
<accession>A0A5B9WB36</accession>
<evidence type="ECO:0000313" key="2">
    <source>
        <dbReference type="EMBL" id="QEH37743.1"/>
    </source>
</evidence>
<evidence type="ECO:0008006" key="4">
    <source>
        <dbReference type="Google" id="ProtNLM"/>
    </source>
</evidence>
<keyword evidence="3" id="KW-1185">Reference proteome</keyword>
<reference evidence="2 3" key="1">
    <citation type="submission" date="2019-08" db="EMBL/GenBank/DDBJ databases">
        <title>Deep-cultivation of Planctomycetes and their phenomic and genomic characterization uncovers novel biology.</title>
        <authorList>
            <person name="Wiegand S."/>
            <person name="Jogler M."/>
            <person name="Boedeker C."/>
            <person name="Pinto D."/>
            <person name="Vollmers J."/>
            <person name="Rivas-Marin E."/>
            <person name="Kohn T."/>
            <person name="Peeters S.H."/>
            <person name="Heuer A."/>
            <person name="Rast P."/>
            <person name="Oberbeckmann S."/>
            <person name="Bunk B."/>
            <person name="Jeske O."/>
            <person name="Meyerdierks A."/>
            <person name="Storesund J.E."/>
            <person name="Kallscheuer N."/>
            <person name="Luecker S."/>
            <person name="Lage O.M."/>
            <person name="Pohl T."/>
            <person name="Merkel B.J."/>
            <person name="Hornburger P."/>
            <person name="Mueller R.-W."/>
            <person name="Bruemmer F."/>
            <person name="Labrenz M."/>
            <person name="Spormann A.M."/>
            <person name="Op den Camp H."/>
            <person name="Overmann J."/>
            <person name="Amann R."/>
            <person name="Jetten M.S.M."/>
            <person name="Mascher T."/>
            <person name="Medema M.H."/>
            <person name="Devos D.P."/>
            <person name="Kaster A.-K."/>
            <person name="Ovreas L."/>
            <person name="Rohde M."/>
            <person name="Galperin M.Y."/>
            <person name="Jogler C."/>
        </authorList>
    </citation>
    <scope>NUCLEOTIDE SEQUENCE [LARGE SCALE GENOMIC DNA]</scope>
    <source>
        <strain evidence="2 3">OJF2</strain>
    </source>
</reference>
<dbReference type="Proteomes" id="UP000324233">
    <property type="component" value="Chromosome"/>
</dbReference>
<feature type="compositionally biased region" description="Basic and acidic residues" evidence="1">
    <location>
        <begin position="8"/>
        <end position="20"/>
    </location>
</feature>